<dbReference type="Pfam" id="PF07686">
    <property type="entry name" value="V-set"/>
    <property type="match status" value="1"/>
</dbReference>
<dbReference type="SMART" id="SM00406">
    <property type="entry name" value="IGv"/>
    <property type="match status" value="1"/>
</dbReference>
<sequence>MFQRHYKSLYQIQRLLKLLLWHSTLLFVWFLGHCGGDAVTQLQSTVKVNEGEDVYLQCNYTATTTSDPDLYWYRHHPNKAPEYILWTDKSNNPRHADFATDRFITHVEEAERTVPLNLSQVRVADSAVYYYALSRTEAQISDAALQKLGPMHVYVSCVS</sequence>
<keyword evidence="8" id="KW-1185">Reference proteome</keyword>
<feature type="domain" description="Ig-like" evidence="6">
    <location>
        <begin position="37"/>
        <end position="141"/>
    </location>
</feature>
<dbReference type="Proteomes" id="UP000314986">
    <property type="component" value="Unassembled WGS sequence"/>
</dbReference>
<evidence type="ECO:0000256" key="1">
    <source>
        <dbReference type="ARBA" id="ARBA00022729"/>
    </source>
</evidence>
<evidence type="ECO:0000313" key="7">
    <source>
        <dbReference type="Ensembl" id="ENSCMIP00000002981.1"/>
    </source>
</evidence>
<dbReference type="SUPFAM" id="SSF48726">
    <property type="entry name" value="Immunoglobulin"/>
    <property type="match status" value="1"/>
</dbReference>
<reference evidence="7" key="5">
    <citation type="submission" date="2025-09" db="UniProtKB">
        <authorList>
            <consortium name="Ensembl"/>
        </authorList>
    </citation>
    <scope>IDENTIFICATION</scope>
</reference>
<evidence type="ECO:0000256" key="3">
    <source>
        <dbReference type="ARBA" id="ARBA00023170"/>
    </source>
</evidence>
<dbReference type="SMART" id="SM00409">
    <property type="entry name" value="IG"/>
    <property type="match status" value="1"/>
</dbReference>
<evidence type="ECO:0000313" key="8">
    <source>
        <dbReference type="Proteomes" id="UP000314986"/>
    </source>
</evidence>
<dbReference type="GO" id="GO:0042101">
    <property type="term" value="C:T cell receptor complex"/>
    <property type="evidence" value="ECO:0007669"/>
    <property type="project" value="UniProtKB-KW"/>
</dbReference>
<dbReference type="PROSITE" id="PS50835">
    <property type="entry name" value="IG_LIKE"/>
    <property type="match status" value="1"/>
</dbReference>
<dbReference type="InParanoid" id="A0A4W3GHZ2"/>
<keyword evidence="3" id="KW-0675">Receptor</keyword>
<dbReference type="PANTHER" id="PTHR19367">
    <property type="entry name" value="T-CELL RECEPTOR ALPHA CHAIN V REGION"/>
    <property type="match status" value="1"/>
</dbReference>
<evidence type="ECO:0000256" key="5">
    <source>
        <dbReference type="ARBA" id="ARBA00043266"/>
    </source>
</evidence>
<evidence type="ECO:0000256" key="4">
    <source>
        <dbReference type="ARBA" id="ARBA00023319"/>
    </source>
</evidence>
<dbReference type="InterPro" id="IPR036179">
    <property type="entry name" value="Ig-like_dom_sf"/>
</dbReference>
<dbReference type="OMA" id="YCAMSTM"/>
<reference evidence="8" key="2">
    <citation type="journal article" date="2007" name="PLoS Biol.">
        <title>Survey sequencing and comparative analysis of the elephant shark (Callorhinchus milii) genome.</title>
        <authorList>
            <person name="Venkatesh B."/>
            <person name="Kirkness E.F."/>
            <person name="Loh Y.H."/>
            <person name="Halpern A.L."/>
            <person name="Lee A.P."/>
            <person name="Johnson J."/>
            <person name="Dandona N."/>
            <person name="Viswanathan L.D."/>
            <person name="Tay A."/>
            <person name="Venter J.C."/>
            <person name="Strausberg R.L."/>
            <person name="Brenner S."/>
        </authorList>
    </citation>
    <scope>NUCLEOTIDE SEQUENCE [LARGE SCALE GENOMIC DNA]</scope>
</reference>
<dbReference type="InterPro" id="IPR003599">
    <property type="entry name" value="Ig_sub"/>
</dbReference>
<reference evidence="8" key="3">
    <citation type="journal article" date="2014" name="Nature">
        <title>Elephant shark genome provides unique insights into gnathostome evolution.</title>
        <authorList>
            <consortium name="International Elephant Shark Genome Sequencing Consortium"/>
            <person name="Venkatesh B."/>
            <person name="Lee A.P."/>
            <person name="Ravi V."/>
            <person name="Maurya A.K."/>
            <person name="Lian M.M."/>
            <person name="Swann J.B."/>
            <person name="Ohta Y."/>
            <person name="Flajnik M.F."/>
            <person name="Sutoh Y."/>
            <person name="Kasahara M."/>
            <person name="Hoon S."/>
            <person name="Gangu V."/>
            <person name="Roy S.W."/>
            <person name="Irimia M."/>
            <person name="Korzh V."/>
            <person name="Kondrychyn I."/>
            <person name="Lim Z.W."/>
            <person name="Tay B.H."/>
            <person name="Tohari S."/>
            <person name="Kong K.W."/>
            <person name="Ho S."/>
            <person name="Lorente-Galdos B."/>
            <person name="Quilez J."/>
            <person name="Marques-Bonet T."/>
            <person name="Raney B.J."/>
            <person name="Ingham P.W."/>
            <person name="Tay A."/>
            <person name="Hillier L.W."/>
            <person name="Minx P."/>
            <person name="Boehm T."/>
            <person name="Wilson R.K."/>
            <person name="Brenner S."/>
            <person name="Warren W.C."/>
        </authorList>
    </citation>
    <scope>NUCLEOTIDE SEQUENCE [LARGE SCALE GENOMIC DNA]</scope>
</reference>
<dbReference type="InterPro" id="IPR013106">
    <property type="entry name" value="Ig_V-set"/>
</dbReference>
<dbReference type="AlphaFoldDB" id="A0A4W3GHZ2"/>
<proteinExistence type="predicted"/>
<reference evidence="8" key="1">
    <citation type="journal article" date="2006" name="Science">
        <title>Ancient noncoding elements conserved in the human genome.</title>
        <authorList>
            <person name="Venkatesh B."/>
            <person name="Kirkness E.F."/>
            <person name="Loh Y.H."/>
            <person name="Halpern A.L."/>
            <person name="Lee A.P."/>
            <person name="Johnson J."/>
            <person name="Dandona N."/>
            <person name="Viswanathan L.D."/>
            <person name="Tay A."/>
            <person name="Venter J.C."/>
            <person name="Strausberg R.L."/>
            <person name="Brenner S."/>
        </authorList>
    </citation>
    <scope>NUCLEOTIDE SEQUENCE [LARGE SCALE GENOMIC DNA]</scope>
</reference>
<organism evidence="7 8">
    <name type="scientific">Callorhinchus milii</name>
    <name type="common">Ghost shark</name>
    <dbReference type="NCBI Taxonomy" id="7868"/>
    <lineage>
        <taxon>Eukaryota</taxon>
        <taxon>Metazoa</taxon>
        <taxon>Chordata</taxon>
        <taxon>Craniata</taxon>
        <taxon>Vertebrata</taxon>
        <taxon>Chondrichthyes</taxon>
        <taxon>Holocephali</taxon>
        <taxon>Chimaeriformes</taxon>
        <taxon>Callorhinchidae</taxon>
        <taxon>Callorhinchus</taxon>
    </lineage>
</organism>
<dbReference type="GO" id="GO:0002250">
    <property type="term" value="P:adaptive immune response"/>
    <property type="evidence" value="ECO:0007669"/>
    <property type="project" value="UniProtKB-KW"/>
</dbReference>
<keyword evidence="5" id="KW-1279">T cell receptor</keyword>
<dbReference type="Gene3D" id="2.60.40.10">
    <property type="entry name" value="Immunoglobulins"/>
    <property type="match status" value="1"/>
</dbReference>
<evidence type="ECO:0000256" key="2">
    <source>
        <dbReference type="ARBA" id="ARBA00023130"/>
    </source>
</evidence>
<name>A0A4W3GHZ2_CALMI</name>
<accession>A0A4W3GHZ2</accession>
<dbReference type="InterPro" id="IPR051287">
    <property type="entry name" value="TCR_variable_region"/>
</dbReference>
<keyword evidence="5" id="KW-0391">Immunity</keyword>
<dbReference type="InterPro" id="IPR007110">
    <property type="entry name" value="Ig-like_dom"/>
</dbReference>
<dbReference type="Ensembl" id="ENSCMIT00000003083.1">
    <property type="protein sequence ID" value="ENSCMIP00000002981.1"/>
    <property type="gene ID" value="ENSCMIG00000001747.1"/>
</dbReference>
<dbReference type="GeneTree" id="ENSGT01030000234557"/>
<reference evidence="7" key="4">
    <citation type="submission" date="2025-08" db="UniProtKB">
        <authorList>
            <consortium name="Ensembl"/>
        </authorList>
    </citation>
    <scope>IDENTIFICATION</scope>
</reference>
<dbReference type="PANTHER" id="PTHR19367:SF18">
    <property type="entry name" value="T CELL RECEPTOR ALPHA VARIABLE 16"/>
    <property type="match status" value="1"/>
</dbReference>
<keyword evidence="2" id="KW-1064">Adaptive immunity</keyword>
<protein>
    <recommendedName>
        <fullName evidence="6">Ig-like domain-containing protein</fullName>
    </recommendedName>
</protein>
<keyword evidence="1" id="KW-0732">Signal</keyword>
<dbReference type="InterPro" id="IPR013783">
    <property type="entry name" value="Ig-like_fold"/>
</dbReference>
<keyword evidence="4" id="KW-0393">Immunoglobulin domain</keyword>
<evidence type="ECO:0000259" key="6">
    <source>
        <dbReference type="PROSITE" id="PS50835"/>
    </source>
</evidence>